<feature type="region of interest" description="Disordered" evidence="5">
    <location>
        <begin position="408"/>
        <end position="428"/>
    </location>
</feature>
<dbReference type="InterPro" id="IPR042266">
    <property type="entry name" value="PPPDE_sf"/>
</dbReference>
<dbReference type="PANTHER" id="PTHR12378:SF80">
    <property type="entry name" value="IP06716P-RELATED"/>
    <property type="match status" value="1"/>
</dbReference>
<dbReference type="OrthoDB" id="371654at2759"/>
<evidence type="ECO:0000256" key="2">
    <source>
        <dbReference type="ARBA" id="ARBA00022670"/>
    </source>
</evidence>
<feature type="compositionally biased region" description="Polar residues" evidence="5">
    <location>
        <begin position="1239"/>
        <end position="1251"/>
    </location>
</feature>
<dbReference type="GO" id="GO:0101005">
    <property type="term" value="F:deubiquitinase activity"/>
    <property type="evidence" value="ECO:0007669"/>
    <property type="project" value="TreeGrafter"/>
</dbReference>
<dbReference type="Proteomes" id="UP000186817">
    <property type="component" value="Unassembled WGS sequence"/>
</dbReference>
<accession>A0A1Q9E429</accession>
<feature type="domain" description="PPPDE" evidence="6">
    <location>
        <begin position="1680"/>
        <end position="1833"/>
    </location>
</feature>
<feature type="compositionally biased region" description="Basic residues" evidence="5">
    <location>
        <begin position="1"/>
        <end position="11"/>
    </location>
</feature>
<dbReference type="PROSITE" id="PS51858">
    <property type="entry name" value="PPPDE"/>
    <property type="match status" value="1"/>
</dbReference>
<keyword evidence="3" id="KW-0378">Hydrolase</keyword>
<feature type="compositionally biased region" description="Basic and acidic residues" evidence="5">
    <location>
        <begin position="1177"/>
        <end position="1205"/>
    </location>
</feature>
<organism evidence="7 8">
    <name type="scientific">Symbiodinium microadriaticum</name>
    <name type="common">Dinoflagellate</name>
    <name type="synonym">Zooxanthella microadriatica</name>
    <dbReference type="NCBI Taxonomy" id="2951"/>
    <lineage>
        <taxon>Eukaryota</taxon>
        <taxon>Sar</taxon>
        <taxon>Alveolata</taxon>
        <taxon>Dinophyceae</taxon>
        <taxon>Suessiales</taxon>
        <taxon>Symbiodiniaceae</taxon>
        <taxon>Symbiodinium</taxon>
    </lineage>
</organism>
<dbReference type="EMBL" id="LSRX01000271">
    <property type="protein sequence ID" value="OLQ02184.1"/>
    <property type="molecule type" value="Genomic_DNA"/>
</dbReference>
<comment type="similarity">
    <text evidence="1">Belongs to the DeSI family.</text>
</comment>
<dbReference type="InterPro" id="IPR008580">
    <property type="entry name" value="PPPDE_dom"/>
</dbReference>
<keyword evidence="2" id="KW-0645">Protease</keyword>
<evidence type="ECO:0000256" key="1">
    <source>
        <dbReference type="ARBA" id="ARBA00008140"/>
    </source>
</evidence>
<reference evidence="7 8" key="1">
    <citation type="submission" date="2016-02" db="EMBL/GenBank/DDBJ databases">
        <title>Genome analysis of coral dinoflagellate symbionts highlights evolutionary adaptations to a symbiotic lifestyle.</title>
        <authorList>
            <person name="Aranda M."/>
            <person name="Li Y."/>
            <person name="Liew Y.J."/>
            <person name="Baumgarten S."/>
            <person name="Simakov O."/>
            <person name="Wilson M."/>
            <person name="Piel J."/>
            <person name="Ashoor H."/>
            <person name="Bougouffa S."/>
            <person name="Bajic V.B."/>
            <person name="Ryu T."/>
            <person name="Ravasi T."/>
            <person name="Bayer T."/>
            <person name="Micklem G."/>
            <person name="Kim H."/>
            <person name="Bhak J."/>
            <person name="Lajeunesse T.C."/>
            <person name="Voolstra C.R."/>
        </authorList>
    </citation>
    <scope>NUCLEOTIDE SEQUENCE [LARGE SCALE GENOMIC DNA]</scope>
    <source>
        <strain evidence="7 8">CCMP2467</strain>
    </source>
</reference>
<dbReference type="GO" id="GO:0016579">
    <property type="term" value="P:protein deubiquitination"/>
    <property type="evidence" value="ECO:0007669"/>
    <property type="project" value="TreeGrafter"/>
</dbReference>
<dbReference type="Pfam" id="PF05903">
    <property type="entry name" value="Peptidase_C97"/>
    <property type="match status" value="1"/>
</dbReference>
<dbReference type="GO" id="GO:0006508">
    <property type="term" value="P:proteolysis"/>
    <property type="evidence" value="ECO:0007669"/>
    <property type="project" value="UniProtKB-KW"/>
</dbReference>
<evidence type="ECO:0000313" key="7">
    <source>
        <dbReference type="EMBL" id="OLQ02184.1"/>
    </source>
</evidence>
<evidence type="ECO:0000313" key="8">
    <source>
        <dbReference type="Proteomes" id="UP000186817"/>
    </source>
</evidence>
<feature type="coiled-coil region" evidence="4">
    <location>
        <begin position="811"/>
        <end position="841"/>
    </location>
</feature>
<proteinExistence type="inferred from homology"/>
<evidence type="ECO:0000256" key="3">
    <source>
        <dbReference type="ARBA" id="ARBA00022801"/>
    </source>
</evidence>
<dbReference type="Gene3D" id="3.90.1720.30">
    <property type="entry name" value="PPPDE domains"/>
    <property type="match status" value="1"/>
</dbReference>
<dbReference type="SMART" id="SM01179">
    <property type="entry name" value="DUF862"/>
    <property type="match status" value="1"/>
</dbReference>
<sequence>MRGGRATRRPVAKSSPAARSPDEQRRLEELSAALPALQAALTDLREAKVPLQRRVAEAKQAGTRYDRACALETRLALLENVQVREVEWTISDYSALLENCPKGQCITSSSFAAGGVPNMQTHLDGLDSFLTSARQIQVSVEVADPQDTVASTTAELQKATASALLAARHAAVQRRLALEQLRHSAEEFGQLRDHLEALKRDAASFAAALVRRKELLKKLGEAPARFPVAVPVTLVVWRAAHRREQLLSCALAEPLRAELTDSGQVTAWVLGATAAPAAILAIAETLDELSAAWSGSTEGDVGQVAGQLSFRKLLNCKARHELAGRRRCAELRGSEKVRLKQCRRNILIGPFSPPADAWLQTTLNCSSERRVQSKMRVGKGTVRGLFDLDLEGPFQGWQKAARQSRLWKRQKREENAREGAGATLESGAERKLSPGEFLSISVLADFESSFPIAQMLGVCLALCAASPALDSESWHLRLVSAYRPVADAGSLVRGQRVRAHGQSGAFLSCTDRGVCKVLFDGAGDAQIVTAQDLDELQQWSQIWSVGVDPGGRYLRCVAWTKLVLVLALDTRNAYAYCRQTEFPYEPVYNSPPPGFVRTWGHLASYVPRHVYRCSKKSCMKRSWPHSFHPIFYHSKGKGIDLNMQAAILFCATIGIPQSSTHLLLNVDDKAVARIYGNLDTAWARHVERHEKNITYGNWHDIEADEADLGKGLIIDGDTQQSGLTTVWEQWGGLVESGPTGVLEVILHTDGARAYKMKLDQASCGKPELANCLIDREGLTLWTCNGCWGGEEMEKSRLRRLREVFKAWFDVLVKHNNALDRLDETKLELENARAKCLKVQVDRACAMELDFWGSWVLWAWFDVVRVSRDERDSTLQARLARAAATLKLSESMGKAGVDFLKPLVSAWAALVVLRQRKARAAAAQRVYGVGSDTLRKVFQAWQEIKNAEFENIKRQLRRKEEELRARPAAVWSTSNPLSVQRKHERALFAGQDRGETLEREADELCLAPERSLDIITSDSEAQTIAVLMPQSSCTLNMSSDDSRQEVVLHSRRRGVDDDWKFNGGYAAGFSWLVGDKAADCHFDFDCSTLAAEVKKSHLKADAIHPSTVTERFEAELGQATALDRRLAAELGASEESQVRLRQELGAERAEAAETDERLQAEVEIALSEAEDFEATAQQHREERRAAEEEEKAHRAEAAARRERLQDLEAAALAQPSASSTLPRPELDRQEQPPPAEAVVQHQQEPHLQTGMSFTAADSKPPGDEAASAGAEAEAESGVRATTWLKSGEGEDGYTKEEWMDFFVEEGLGSDQLGVLDQIFQKLDTSGNMLLGVPDNYERNIVARLHGGPSGSDPKAWLESGDVQTRSHGGLGRLVFHPNGSKDASDGYSSIALRIPEGMSVSRVLYVNQDHFGPNIVKQAVEGYTNAARISPPSAALRGTAADIIVVGVRELYQHGWAADPMLQQVLLIGDAPAAEINFELLKEQRERRLQQERERCRQEAEARRQALADEQEARPLQSASPKLLVAEAAARRAAAEEAEALAKVVSGMDEPVSPDQVTALEDLLPAEMLDLVQRGPGALDLDMSASAAATGSREANCPWKTVDFSPEGDDPATSDEANYQTLVPAHLLTGVDSDECKTLVPLPVALEFSSDLSPPREHAAAESLSAQDFPGAVQEEVTCGQPVWLHVYDLTDSFQLPVLNSALRRAGAGLFHAGIEVHGYEYSFGLRQRGSGVYTSVPKKNTAHAYRESLLLGNTAVDRKELKKIIKELKKEWPGRNYGPLTRNCIHFSAALTERLGVSAVPGWVYGFAESLRSFVTRLADCSESVARIADETDCAGMVQILDAHEEVHALDLKRGSGSTMRL</sequence>
<keyword evidence="8" id="KW-1185">Reference proteome</keyword>
<feature type="region of interest" description="Disordered" evidence="5">
    <location>
        <begin position="1168"/>
        <end position="1290"/>
    </location>
</feature>
<gene>
    <name evidence="7" type="ORF">AK812_SmicGene15030</name>
</gene>
<keyword evidence="4" id="KW-0175">Coiled coil</keyword>
<comment type="caution">
    <text evidence="7">The sequence shown here is derived from an EMBL/GenBank/DDBJ whole genome shotgun (WGS) entry which is preliminary data.</text>
</comment>
<evidence type="ECO:0000256" key="4">
    <source>
        <dbReference type="SAM" id="Coils"/>
    </source>
</evidence>
<dbReference type="PANTHER" id="PTHR12378">
    <property type="entry name" value="DESUMOYLATING ISOPEPTIDASE"/>
    <property type="match status" value="1"/>
</dbReference>
<protein>
    <submittedName>
        <fullName evidence="7">DeSI-like protein</fullName>
    </submittedName>
</protein>
<evidence type="ECO:0000259" key="6">
    <source>
        <dbReference type="PROSITE" id="PS51858"/>
    </source>
</evidence>
<evidence type="ECO:0000256" key="5">
    <source>
        <dbReference type="SAM" id="MobiDB-lite"/>
    </source>
</evidence>
<feature type="region of interest" description="Disordered" evidence="5">
    <location>
        <begin position="1"/>
        <end position="26"/>
    </location>
</feature>
<name>A0A1Q9E429_SYMMI</name>
<feature type="compositionally biased region" description="Low complexity" evidence="5">
    <location>
        <begin position="1263"/>
        <end position="1276"/>
    </location>
</feature>